<accession>A0A2K1DWH0</accession>
<dbReference type="EMBL" id="POWF01000009">
    <property type="protein sequence ID" value="PNQ72353.1"/>
    <property type="molecule type" value="Genomic_DNA"/>
</dbReference>
<organism evidence="1 2">
    <name type="scientific">Hanstruepera neustonica</name>
    <dbReference type="NCBI Taxonomy" id="1445657"/>
    <lineage>
        <taxon>Bacteria</taxon>
        <taxon>Pseudomonadati</taxon>
        <taxon>Bacteroidota</taxon>
        <taxon>Flavobacteriia</taxon>
        <taxon>Flavobacteriales</taxon>
        <taxon>Flavobacteriaceae</taxon>
        <taxon>Hanstruepera</taxon>
    </lineage>
</organism>
<evidence type="ECO:0000313" key="1">
    <source>
        <dbReference type="EMBL" id="PNQ72353.1"/>
    </source>
</evidence>
<comment type="caution">
    <text evidence="1">The sequence shown here is derived from an EMBL/GenBank/DDBJ whole genome shotgun (WGS) entry which is preliminary data.</text>
</comment>
<protein>
    <submittedName>
        <fullName evidence="1">Uncharacterized protein</fullName>
    </submittedName>
</protein>
<dbReference type="RefSeq" id="WP_103052840.1">
    <property type="nucleotide sequence ID" value="NZ_POWF01000009.1"/>
</dbReference>
<evidence type="ECO:0000313" key="2">
    <source>
        <dbReference type="Proteomes" id="UP000236641"/>
    </source>
</evidence>
<reference evidence="1 2" key="1">
    <citation type="submission" date="2018-01" db="EMBL/GenBank/DDBJ databases">
        <title>The draft genome of Hanstruepera neustonica JCM19743.</title>
        <authorList>
            <person name="He R.-H."/>
            <person name="Du Z.-J."/>
        </authorList>
    </citation>
    <scope>NUCLEOTIDE SEQUENCE [LARGE SCALE GENOMIC DNA]</scope>
    <source>
        <strain evidence="1 2">JCM19743</strain>
    </source>
</reference>
<dbReference type="AlphaFoldDB" id="A0A2K1DWH0"/>
<gene>
    <name evidence="1" type="ORF">C1T31_12460</name>
</gene>
<proteinExistence type="predicted"/>
<dbReference type="OrthoDB" id="6400696at2"/>
<name>A0A2K1DWH0_9FLAO</name>
<sequence>MSKQFFIFIFAVIPFCIFSQINGVTEFGDQVVLYDDGTWVYINQDVTLDEEIKTNPNEFTKSDTAKFLLKSNIVNIGVWLNAKEWKFNKVMNNEDGEYELVLKNEDLYGTIITEKIEIPLKSLREIALSNARDVAPDTNIENQEYRKVNGIEVLMLEMSGTISGINFGYKGYYYSNENGTVQMILYSAKNLMESYDAKIETLLNGLVELEK</sequence>
<keyword evidence="2" id="KW-1185">Reference proteome</keyword>
<dbReference type="Proteomes" id="UP000236641">
    <property type="component" value="Unassembled WGS sequence"/>
</dbReference>